<evidence type="ECO:0000313" key="2">
    <source>
        <dbReference type="Proteomes" id="UP000435357"/>
    </source>
</evidence>
<reference evidence="1 2" key="1">
    <citation type="submission" date="2019-09" db="EMBL/GenBank/DDBJ databases">
        <title>Genomes of Cryomorphaceae.</title>
        <authorList>
            <person name="Bowman J.P."/>
        </authorList>
    </citation>
    <scope>NUCLEOTIDE SEQUENCE [LARGE SCALE GENOMIC DNA]</scope>
    <source>
        <strain evidence="1 2">KCTC 52047</strain>
    </source>
</reference>
<gene>
    <name evidence="1" type="ORF">F3059_02700</name>
</gene>
<dbReference type="OrthoDB" id="1116467at2"/>
<accession>A0A6N6MA38</accession>
<name>A0A6N6MA38_9FLAO</name>
<dbReference type="RefSeq" id="WP_151166404.1">
    <property type="nucleotide sequence ID" value="NZ_WACR01000002.1"/>
</dbReference>
<dbReference type="AlphaFoldDB" id="A0A6N6MA38"/>
<dbReference type="EMBL" id="WACR01000002">
    <property type="protein sequence ID" value="KAB1065580.1"/>
    <property type="molecule type" value="Genomic_DNA"/>
</dbReference>
<comment type="caution">
    <text evidence="1">The sequence shown here is derived from an EMBL/GenBank/DDBJ whole genome shotgun (WGS) entry which is preliminary data.</text>
</comment>
<keyword evidence="2" id="KW-1185">Reference proteome</keyword>
<evidence type="ECO:0000313" key="1">
    <source>
        <dbReference type="EMBL" id="KAB1065580.1"/>
    </source>
</evidence>
<sequence length="235" mass="26521">MRVRLIQIIITLTMISSCATIPKETVELSKVLGNDLAILHKSHRNMVELYYGKLANDINSFINDVYSPFVIHYVLKDQMEKYKNGKSSIYSTIETAGKTGGKAETQNAVNDMTEFFEDAKKQIEAKRSELLNPVMKQKRELLNKIDESYENALLANANLTGYLQSIRKVKESQKEALGIIGLEGKDKDLNNMLLRTSETLSTSLEKAKEIDVKSDDAIQKIKDISDKIKSITNKN</sequence>
<proteinExistence type="predicted"/>
<dbReference type="PROSITE" id="PS51257">
    <property type="entry name" value="PROKAR_LIPOPROTEIN"/>
    <property type="match status" value="1"/>
</dbReference>
<dbReference type="Proteomes" id="UP000435357">
    <property type="component" value="Unassembled WGS sequence"/>
</dbReference>
<protein>
    <submittedName>
        <fullName evidence="1">Uncharacterized protein</fullName>
    </submittedName>
</protein>
<organism evidence="1 2">
    <name type="scientific">Salibacter halophilus</name>
    <dbReference type="NCBI Taxonomy" id="1803916"/>
    <lineage>
        <taxon>Bacteria</taxon>
        <taxon>Pseudomonadati</taxon>
        <taxon>Bacteroidota</taxon>
        <taxon>Flavobacteriia</taxon>
        <taxon>Flavobacteriales</taxon>
        <taxon>Salibacteraceae</taxon>
        <taxon>Salibacter</taxon>
    </lineage>
</organism>